<name>A0ABS7A5K5_9PROT</name>
<dbReference type="Proteomes" id="UP001196565">
    <property type="component" value="Unassembled WGS sequence"/>
</dbReference>
<keyword evidence="3" id="KW-1185">Reference proteome</keyword>
<proteinExistence type="predicted"/>
<evidence type="ECO:0000313" key="3">
    <source>
        <dbReference type="Proteomes" id="UP001196565"/>
    </source>
</evidence>
<accession>A0ABS7A5K5</accession>
<dbReference type="EMBL" id="JAHYBZ010000001">
    <property type="protein sequence ID" value="MBW6396454.1"/>
    <property type="molecule type" value="Genomic_DNA"/>
</dbReference>
<organism evidence="2 3">
    <name type="scientific">Roseomonas alba</name>
    <dbReference type="NCBI Taxonomy" id="2846776"/>
    <lineage>
        <taxon>Bacteria</taxon>
        <taxon>Pseudomonadati</taxon>
        <taxon>Pseudomonadota</taxon>
        <taxon>Alphaproteobacteria</taxon>
        <taxon>Acetobacterales</taxon>
        <taxon>Roseomonadaceae</taxon>
        <taxon>Roseomonas</taxon>
    </lineage>
</organism>
<evidence type="ECO:0000256" key="1">
    <source>
        <dbReference type="SAM" id="Coils"/>
    </source>
</evidence>
<evidence type="ECO:0008006" key="4">
    <source>
        <dbReference type="Google" id="ProtNLM"/>
    </source>
</evidence>
<gene>
    <name evidence="2" type="ORF">KPL78_01285</name>
</gene>
<keyword evidence="1" id="KW-0175">Coiled coil</keyword>
<dbReference type="RefSeq" id="WP_219760833.1">
    <property type="nucleotide sequence ID" value="NZ_JAHYBZ010000001.1"/>
</dbReference>
<sequence length="173" mass="19442">MNGDRHPERPLREWPLEQLAEQATLHPLQTAVLTTLLEEASHRRGRRAKALEERLRGMLAACAAMPPPAEGEIRRLRGTLAAAAQEITALRARIAALDAARTPLDPSGEAGDLHRRVHLAPDAPAWLVAEVRRAFRRRYHPDAVADRQRRPRAEEIFKRAEACFDAIERLRGP</sequence>
<protein>
    <recommendedName>
        <fullName evidence="4">J domain-containing protein</fullName>
    </recommendedName>
</protein>
<reference evidence="2 3" key="1">
    <citation type="submission" date="2021-07" db="EMBL/GenBank/DDBJ databases">
        <authorList>
            <person name="So Y."/>
        </authorList>
    </citation>
    <scope>NUCLEOTIDE SEQUENCE [LARGE SCALE GENOMIC DNA]</scope>
    <source>
        <strain evidence="2 3">HJA6</strain>
    </source>
</reference>
<evidence type="ECO:0000313" key="2">
    <source>
        <dbReference type="EMBL" id="MBW6396454.1"/>
    </source>
</evidence>
<feature type="coiled-coil region" evidence="1">
    <location>
        <begin position="73"/>
        <end position="100"/>
    </location>
</feature>
<comment type="caution">
    <text evidence="2">The sequence shown here is derived from an EMBL/GenBank/DDBJ whole genome shotgun (WGS) entry which is preliminary data.</text>
</comment>